<dbReference type="GO" id="GO:0005886">
    <property type="term" value="C:plasma membrane"/>
    <property type="evidence" value="ECO:0007669"/>
    <property type="project" value="InterPro"/>
</dbReference>
<keyword evidence="3" id="KW-0472">Membrane</keyword>
<dbReference type="AlphaFoldDB" id="A0A0F9T106"/>
<evidence type="ECO:0000256" key="1">
    <source>
        <dbReference type="ARBA" id="ARBA00008164"/>
    </source>
</evidence>
<accession>A0A0F9T106</accession>
<feature type="non-terminal residue" evidence="5">
    <location>
        <position position="265"/>
    </location>
</feature>
<dbReference type="SUPFAM" id="SSF117892">
    <property type="entry name" value="Band 7/SPFH domain"/>
    <property type="match status" value="1"/>
</dbReference>
<feature type="transmembrane region" description="Helical" evidence="3">
    <location>
        <begin position="6"/>
        <end position="30"/>
    </location>
</feature>
<reference evidence="5" key="1">
    <citation type="journal article" date="2015" name="Nature">
        <title>Complex archaea that bridge the gap between prokaryotes and eukaryotes.</title>
        <authorList>
            <person name="Spang A."/>
            <person name="Saw J.H."/>
            <person name="Jorgensen S.L."/>
            <person name="Zaremba-Niedzwiedzka K."/>
            <person name="Martijn J."/>
            <person name="Lind A.E."/>
            <person name="van Eijk R."/>
            <person name="Schleper C."/>
            <person name="Guy L."/>
            <person name="Ettema T.J."/>
        </authorList>
    </citation>
    <scope>NUCLEOTIDE SEQUENCE</scope>
</reference>
<dbReference type="PANTHER" id="PTHR10264:SF19">
    <property type="entry name" value="AT06885P-RELATED"/>
    <property type="match status" value="1"/>
</dbReference>
<dbReference type="PANTHER" id="PTHR10264">
    <property type="entry name" value="BAND 7 PROTEIN-RELATED"/>
    <property type="match status" value="1"/>
</dbReference>
<name>A0A0F9T106_9ZZZZ</name>
<keyword evidence="3" id="KW-0812">Transmembrane</keyword>
<evidence type="ECO:0000259" key="4">
    <source>
        <dbReference type="SMART" id="SM00244"/>
    </source>
</evidence>
<evidence type="ECO:0000313" key="5">
    <source>
        <dbReference type="EMBL" id="KKN35148.1"/>
    </source>
</evidence>
<dbReference type="SMART" id="SM00244">
    <property type="entry name" value="PHB"/>
    <property type="match status" value="1"/>
</dbReference>
<feature type="domain" description="Band 7" evidence="4">
    <location>
        <begin position="30"/>
        <end position="196"/>
    </location>
</feature>
<protein>
    <recommendedName>
        <fullName evidence="4">Band 7 domain-containing protein</fullName>
    </recommendedName>
</protein>
<dbReference type="InterPro" id="IPR036013">
    <property type="entry name" value="Band_7/SPFH_dom_sf"/>
</dbReference>
<evidence type="ECO:0000256" key="2">
    <source>
        <dbReference type="SAM" id="Coils"/>
    </source>
</evidence>
<keyword evidence="2" id="KW-0175">Coiled coil</keyword>
<feature type="coiled-coil region" evidence="2">
    <location>
        <begin position="232"/>
        <end position="261"/>
    </location>
</feature>
<dbReference type="InterPro" id="IPR001107">
    <property type="entry name" value="Band_7"/>
</dbReference>
<gene>
    <name evidence="5" type="ORF">LCGC14_0786420</name>
</gene>
<keyword evidence="3" id="KW-1133">Transmembrane helix</keyword>
<dbReference type="Pfam" id="PF01145">
    <property type="entry name" value="Band_7"/>
    <property type="match status" value="1"/>
</dbReference>
<dbReference type="EMBL" id="LAZR01002059">
    <property type="protein sequence ID" value="KKN35148.1"/>
    <property type="molecule type" value="Genomic_DNA"/>
</dbReference>
<sequence>MIYQEFNPLFVGIGVTVGIIVFLFIIFLAARYRKFRTNQFVIHLRNGKVKHAGLGGSLFLLPLIDDYIVIPTTSIQTLVEAHDQVVSHEYQNIEIEGLLIWKVIDPEKAFSAVSWNVKDENYVEKILRGAAEAIIRTTCANMPLEKIIRERREIIDHIEKDLHELTASWGVVIESLEIIEVIIVEPELKKNMEATKQAEEFRKARIAKAEAERASKLRELEVRNELGIQEQFVEREIEIKKKEKEIAIAELERERKRIEADGERQ</sequence>
<dbReference type="Gene3D" id="3.30.479.30">
    <property type="entry name" value="Band 7 domain"/>
    <property type="match status" value="1"/>
</dbReference>
<comment type="similarity">
    <text evidence="1">Belongs to the band 7/mec-2 family.</text>
</comment>
<organism evidence="5">
    <name type="scientific">marine sediment metagenome</name>
    <dbReference type="NCBI Taxonomy" id="412755"/>
    <lineage>
        <taxon>unclassified sequences</taxon>
        <taxon>metagenomes</taxon>
        <taxon>ecological metagenomes</taxon>
    </lineage>
</organism>
<evidence type="ECO:0000256" key="3">
    <source>
        <dbReference type="SAM" id="Phobius"/>
    </source>
</evidence>
<comment type="caution">
    <text evidence="5">The sequence shown here is derived from an EMBL/GenBank/DDBJ whole genome shotgun (WGS) entry which is preliminary data.</text>
</comment>
<dbReference type="InterPro" id="IPR043202">
    <property type="entry name" value="Band-7_stomatin-like"/>
</dbReference>
<proteinExistence type="inferred from homology"/>